<dbReference type="Proteomes" id="UP000177140">
    <property type="component" value="Unassembled WGS sequence"/>
</dbReference>
<dbReference type="SUPFAM" id="SSF53335">
    <property type="entry name" value="S-adenosyl-L-methionine-dependent methyltransferases"/>
    <property type="match status" value="1"/>
</dbReference>
<evidence type="ECO:0008006" key="3">
    <source>
        <dbReference type="Google" id="ProtNLM"/>
    </source>
</evidence>
<sequence length="187" mass="21489">MTFVDSEENCVRQIRKNLKINQLKAEVFQSDIFNLKNSVGKFFEPNCSPLKLPNFQTQTQAQPFENQEVSTAELGCSKNSPTEFFGKFDFILANPPYVPTVGRGSRVQTSARKFEPAEALWSGADGLDIIRRFLSEAKNHLTPTGEIWLEFGVGQKTRIEKLIKAEGYKQYQFHRDQFGRFRFVVIR</sequence>
<evidence type="ECO:0000313" key="2">
    <source>
        <dbReference type="Proteomes" id="UP000177140"/>
    </source>
</evidence>
<dbReference type="InterPro" id="IPR050320">
    <property type="entry name" value="N5-glutamine_MTase"/>
</dbReference>
<dbReference type="GO" id="GO:0008168">
    <property type="term" value="F:methyltransferase activity"/>
    <property type="evidence" value="ECO:0007669"/>
    <property type="project" value="InterPro"/>
</dbReference>
<dbReference type="PROSITE" id="PS00092">
    <property type="entry name" value="N6_MTASE"/>
    <property type="match status" value="1"/>
</dbReference>
<protein>
    <recommendedName>
        <fullName evidence="3">Methyltransferase small domain-containing protein</fullName>
    </recommendedName>
</protein>
<organism evidence="1 2">
    <name type="scientific">Candidatus Vogelbacteria bacterium RIFOXYD2_FULL_44_9</name>
    <dbReference type="NCBI Taxonomy" id="1802441"/>
    <lineage>
        <taxon>Bacteria</taxon>
        <taxon>Candidatus Vogeliibacteriota</taxon>
    </lineage>
</organism>
<gene>
    <name evidence="1" type="ORF">A2556_02650</name>
</gene>
<dbReference type="PANTHER" id="PTHR18895">
    <property type="entry name" value="HEMK METHYLTRANSFERASE"/>
    <property type="match status" value="1"/>
</dbReference>
<dbReference type="Gene3D" id="3.40.50.150">
    <property type="entry name" value="Vaccinia Virus protein VP39"/>
    <property type="match status" value="1"/>
</dbReference>
<reference evidence="1 2" key="1">
    <citation type="journal article" date="2016" name="Nat. Commun.">
        <title>Thousands of microbial genomes shed light on interconnected biogeochemical processes in an aquifer system.</title>
        <authorList>
            <person name="Anantharaman K."/>
            <person name="Brown C.T."/>
            <person name="Hug L.A."/>
            <person name="Sharon I."/>
            <person name="Castelle C.J."/>
            <person name="Probst A.J."/>
            <person name="Thomas B.C."/>
            <person name="Singh A."/>
            <person name="Wilkins M.J."/>
            <person name="Karaoz U."/>
            <person name="Brodie E.L."/>
            <person name="Williams K.H."/>
            <person name="Hubbard S.S."/>
            <person name="Banfield J.F."/>
        </authorList>
    </citation>
    <scope>NUCLEOTIDE SEQUENCE [LARGE SCALE GENOMIC DNA]</scope>
</reference>
<comment type="caution">
    <text evidence="1">The sequence shown here is derived from an EMBL/GenBank/DDBJ whole genome shotgun (WGS) entry which is preliminary data.</text>
</comment>
<dbReference type="PANTHER" id="PTHR18895:SF74">
    <property type="entry name" value="MTRF1L RELEASE FACTOR GLUTAMINE METHYLTRANSFERASE"/>
    <property type="match status" value="1"/>
</dbReference>
<evidence type="ECO:0000313" key="1">
    <source>
        <dbReference type="EMBL" id="OHA60695.1"/>
    </source>
</evidence>
<proteinExistence type="predicted"/>
<dbReference type="EMBL" id="MHTM01000047">
    <property type="protein sequence ID" value="OHA60695.1"/>
    <property type="molecule type" value="Genomic_DNA"/>
</dbReference>
<accession>A0A1G2QJA7</accession>
<dbReference type="GO" id="GO:0032259">
    <property type="term" value="P:methylation"/>
    <property type="evidence" value="ECO:0007669"/>
    <property type="project" value="InterPro"/>
</dbReference>
<name>A0A1G2QJA7_9BACT</name>
<dbReference type="AlphaFoldDB" id="A0A1G2QJA7"/>
<dbReference type="InterPro" id="IPR029063">
    <property type="entry name" value="SAM-dependent_MTases_sf"/>
</dbReference>
<dbReference type="GO" id="GO:0003676">
    <property type="term" value="F:nucleic acid binding"/>
    <property type="evidence" value="ECO:0007669"/>
    <property type="project" value="InterPro"/>
</dbReference>
<dbReference type="InterPro" id="IPR002052">
    <property type="entry name" value="DNA_methylase_N6_adenine_CS"/>
</dbReference>